<sequence>MSKLEVVPVRWWWQRRQFLNLPWQIYKGDQYWVPPLRMQAKEMVNYTRHPFYDDAKIETFLAKRDGKVVGRIAAIVNHAHNRQYQEKRGFFGFFECTNDQEAAHALFTAARDWLMAQGMTAVRGPCNPSLNYECGLLVDGFDSSPTFMMTYNPPYYGELIESFGFQKTQDLYAFWGHVDMIAGLDKKLTFVVEECNRRFDIKLRRLDRNRFNEDVKTFLDIYNQSLVGTWGFVPLSDAEVKHMGKGLKMLIVPEMTTIGEVDGKIFGACFAMLDYNPRIKEMGGRLFPFGFLKLLFNRRALTRIRVLSTNVVPEYQRWGLGLVIVARLLPEVLAWGVKEAEFSWVLESNSLSFGTLKRAGAKITKTYRLYDLEFAPKLTSSTPTTS</sequence>
<dbReference type="AlphaFoldDB" id="D2R862"/>
<dbReference type="HOGENOM" id="CLU_053649_0_0_0"/>
<reference evidence="2 3" key="1">
    <citation type="journal article" date="2009" name="Stand. Genomic Sci.">
        <title>Complete genome sequence of Pirellula staleyi type strain (ATCC 27377).</title>
        <authorList>
            <person name="Clum A."/>
            <person name="Tindall B.J."/>
            <person name="Sikorski J."/>
            <person name="Ivanova N."/>
            <person name="Mavrommatis K."/>
            <person name="Lucas S."/>
            <person name="Glavina del Rio T."/>
            <person name="Nolan M."/>
            <person name="Chen F."/>
            <person name="Tice H."/>
            <person name="Pitluck S."/>
            <person name="Cheng J.F."/>
            <person name="Chertkov O."/>
            <person name="Brettin T."/>
            <person name="Han C."/>
            <person name="Detter J.C."/>
            <person name="Kuske C."/>
            <person name="Bruce D."/>
            <person name="Goodwin L."/>
            <person name="Ovchinikova G."/>
            <person name="Pati A."/>
            <person name="Mikhailova N."/>
            <person name="Chen A."/>
            <person name="Palaniappan K."/>
            <person name="Land M."/>
            <person name="Hauser L."/>
            <person name="Chang Y.J."/>
            <person name="Jeffries C.D."/>
            <person name="Chain P."/>
            <person name="Rohde M."/>
            <person name="Goker M."/>
            <person name="Bristow J."/>
            <person name="Eisen J.A."/>
            <person name="Markowitz V."/>
            <person name="Hugenholtz P."/>
            <person name="Kyrpides N.C."/>
            <person name="Klenk H.P."/>
            <person name="Lapidus A."/>
        </authorList>
    </citation>
    <scope>NUCLEOTIDE SEQUENCE [LARGE SCALE GENOMIC DNA]</scope>
    <source>
        <strain evidence="3">ATCC 27377 / DSM 6068 / ICPB 4128</strain>
    </source>
</reference>
<name>D2R862_PIRSD</name>
<dbReference type="eggNOG" id="COG0456">
    <property type="taxonomic scope" value="Bacteria"/>
</dbReference>
<dbReference type="PROSITE" id="PS51186">
    <property type="entry name" value="GNAT"/>
    <property type="match status" value="1"/>
</dbReference>
<protein>
    <recommendedName>
        <fullName evidence="1">N-acetyltransferase domain-containing protein</fullName>
    </recommendedName>
</protein>
<evidence type="ECO:0000313" key="2">
    <source>
        <dbReference type="EMBL" id="ADB15679.1"/>
    </source>
</evidence>
<accession>D2R862</accession>
<dbReference type="PANTHER" id="PTHR41368:SF1">
    <property type="entry name" value="PROTEIN YGHO"/>
    <property type="match status" value="1"/>
</dbReference>
<evidence type="ECO:0000313" key="3">
    <source>
        <dbReference type="Proteomes" id="UP000001887"/>
    </source>
</evidence>
<dbReference type="OrthoDB" id="9806005at2"/>
<dbReference type="Gene3D" id="3.40.630.30">
    <property type="match status" value="1"/>
</dbReference>
<feature type="domain" description="N-acetyltransferase" evidence="1">
    <location>
        <begin position="201"/>
        <end position="379"/>
    </location>
</feature>
<dbReference type="SUPFAM" id="SSF55729">
    <property type="entry name" value="Acyl-CoA N-acyltransferases (Nat)"/>
    <property type="match status" value="1"/>
</dbReference>
<evidence type="ECO:0000259" key="1">
    <source>
        <dbReference type="PROSITE" id="PS51186"/>
    </source>
</evidence>
<dbReference type="InterPro" id="IPR016181">
    <property type="entry name" value="Acyl_CoA_acyltransferase"/>
</dbReference>
<dbReference type="InterPro" id="IPR000182">
    <property type="entry name" value="GNAT_dom"/>
</dbReference>
<dbReference type="EMBL" id="CP001848">
    <property type="protein sequence ID" value="ADB15679.1"/>
    <property type="molecule type" value="Genomic_DNA"/>
</dbReference>
<gene>
    <name evidence="2" type="ordered locus">Psta_0995</name>
</gene>
<proteinExistence type="predicted"/>
<dbReference type="PANTHER" id="PTHR41368">
    <property type="entry name" value="PROTEIN YGHO"/>
    <property type="match status" value="1"/>
</dbReference>
<dbReference type="Proteomes" id="UP000001887">
    <property type="component" value="Chromosome"/>
</dbReference>
<organism evidence="2 3">
    <name type="scientific">Pirellula staleyi (strain ATCC 27377 / DSM 6068 / ICPB 4128)</name>
    <name type="common">Pirella staleyi</name>
    <dbReference type="NCBI Taxonomy" id="530564"/>
    <lineage>
        <taxon>Bacteria</taxon>
        <taxon>Pseudomonadati</taxon>
        <taxon>Planctomycetota</taxon>
        <taxon>Planctomycetia</taxon>
        <taxon>Pirellulales</taxon>
        <taxon>Pirellulaceae</taxon>
        <taxon>Pirellula</taxon>
    </lineage>
</organism>
<dbReference type="KEGG" id="psl:Psta_0995"/>
<keyword evidence="3" id="KW-1185">Reference proteome</keyword>
<dbReference type="STRING" id="530564.Psta_0995"/>
<dbReference type="InterPro" id="IPR039968">
    <property type="entry name" value="BcerS-like"/>
</dbReference>
<dbReference type="GO" id="GO:0016747">
    <property type="term" value="F:acyltransferase activity, transferring groups other than amino-acyl groups"/>
    <property type="evidence" value="ECO:0007669"/>
    <property type="project" value="InterPro"/>
</dbReference>